<comment type="caution">
    <text evidence="6">The sequence shown here is derived from an EMBL/GenBank/DDBJ whole genome shotgun (WGS) entry which is preliminary data.</text>
</comment>
<evidence type="ECO:0000313" key="7">
    <source>
        <dbReference type="Proteomes" id="UP000317624"/>
    </source>
</evidence>
<feature type="transmembrane region" description="Helical" evidence="4">
    <location>
        <begin position="171"/>
        <end position="188"/>
    </location>
</feature>
<keyword evidence="4" id="KW-0472">Membrane</keyword>
<feature type="transmembrane region" description="Helical" evidence="4">
    <location>
        <begin position="97"/>
        <end position="118"/>
    </location>
</feature>
<dbReference type="GO" id="GO:0003700">
    <property type="term" value="F:DNA-binding transcription factor activity"/>
    <property type="evidence" value="ECO:0007669"/>
    <property type="project" value="InterPro"/>
</dbReference>
<dbReference type="GO" id="GO:0043565">
    <property type="term" value="F:sequence-specific DNA binding"/>
    <property type="evidence" value="ECO:0007669"/>
    <property type="project" value="InterPro"/>
</dbReference>
<keyword evidence="7" id="KW-1185">Reference proteome</keyword>
<sequence length="392" mass="43482">MLYSLACGGVLLLAFLLSTNALRANRLANRWLGIFLGCVGCVLLGRVLPGTALATQYPSLGGWLEVTRLAMAPAFYLSVVQFTAPNRSWQWRDALHFLPWLSFLVLMLPALLGLGPVGMARLPGGVWRTLVFAAPKVQAIGYWLAAYLTLQQHQRQLLQLTAQPELVNLQWLKQVLWGLALLVGLWLNELFFHLGWVLMLTPLGYLGAVFYLAYYALRQREVFAFPAPVRAEIQELWQEDVPQLPDLAPSSPKQARLSPSQVAYWQQQLSQLLETQKVYLEADLSLPTLAQRAGLSTHELSYVLNEGFGVNFFQFINAYRVAEAQRLLASAQHQHLSMVGIAFEAGFSSKTTFNTTFKKVTGLTPSQFLQQVRAGNAPAPGSAWLPPMGSVG</sequence>
<dbReference type="InterPro" id="IPR018060">
    <property type="entry name" value="HTH_AraC"/>
</dbReference>
<gene>
    <name evidence="6" type="ORF">FNT36_18285</name>
</gene>
<keyword evidence="4" id="KW-1133">Transmembrane helix</keyword>
<keyword evidence="1" id="KW-0805">Transcription regulation</keyword>
<organism evidence="6 7">
    <name type="scientific">Hymenobacter setariae</name>
    <dbReference type="NCBI Taxonomy" id="2594794"/>
    <lineage>
        <taxon>Bacteria</taxon>
        <taxon>Pseudomonadati</taxon>
        <taxon>Bacteroidota</taxon>
        <taxon>Cytophagia</taxon>
        <taxon>Cytophagales</taxon>
        <taxon>Hymenobacteraceae</taxon>
        <taxon>Hymenobacter</taxon>
    </lineage>
</organism>
<keyword evidence="2" id="KW-0238">DNA-binding</keyword>
<evidence type="ECO:0000256" key="4">
    <source>
        <dbReference type="SAM" id="Phobius"/>
    </source>
</evidence>
<evidence type="ECO:0000259" key="5">
    <source>
        <dbReference type="PROSITE" id="PS01124"/>
    </source>
</evidence>
<dbReference type="AlphaFoldDB" id="A0A558BSX1"/>
<feature type="transmembrane region" description="Helical" evidence="4">
    <location>
        <begin position="130"/>
        <end position="150"/>
    </location>
</feature>
<dbReference type="PROSITE" id="PS01124">
    <property type="entry name" value="HTH_ARAC_FAMILY_2"/>
    <property type="match status" value="1"/>
</dbReference>
<dbReference type="PANTHER" id="PTHR43280">
    <property type="entry name" value="ARAC-FAMILY TRANSCRIPTIONAL REGULATOR"/>
    <property type="match status" value="1"/>
</dbReference>
<evidence type="ECO:0000256" key="2">
    <source>
        <dbReference type="ARBA" id="ARBA00023125"/>
    </source>
</evidence>
<protein>
    <submittedName>
        <fullName evidence="6">AraC family transcriptional regulator</fullName>
    </submittedName>
</protein>
<dbReference type="Pfam" id="PF12833">
    <property type="entry name" value="HTH_18"/>
    <property type="match status" value="1"/>
</dbReference>
<dbReference type="Proteomes" id="UP000317624">
    <property type="component" value="Unassembled WGS sequence"/>
</dbReference>
<dbReference type="EMBL" id="VMRJ01000004">
    <property type="protein sequence ID" value="TVT39591.1"/>
    <property type="molecule type" value="Genomic_DNA"/>
</dbReference>
<dbReference type="OrthoDB" id="3660033at2"/>
<feature type="transmembrane region" description="Helical" evidence="4">
    <location>
        <begin position="194"/>
        <end position="217"/>
    </location>
</feature>
<keyword evidence="4" id="KW-0812">Transmembrane</keyword>
<name>A0A558BSX1_9BACT</name>
<dbReference type="Gene3D" id="1.10.10.60">
    <property type="entry name" value="Homeodomain-like"/>
    <property type="match status" value="2"/>
</dbReference>
<evidence type="ECO:0000256" key="3">
    <source>
        <dbReference type="ARBA" id="ARBA00023163"/>
    </source>
</evidence>
<proteinExistence type="predicted"/>
<evidence type="ECO:0000256" key="1">
    <source>
        <dbReference type="ARBA" id="ARBA00023015"/>
    </source>
</evidence>
<dbReference type="InterPro" id="IPR018062">
    <property type="entry name" value="HTH_AraC-typ_CS"/>
</dbReference>
<dbReference type="PANTHER" id="PTHR43280:SF29">
    <property type="entry name" value="ARAC-FAMILY TRANSCRIPTIONAL REGULATOR"/>
    <property type="match status" value="1"/>
</dbReference>
<evidence type="ECO:0000313" key="6">
    <source>
        <dbReference type="EMBL" id="TVT39591.1"/>
    </source>
</evidence>
<keyword evidence="3" id="KW-0804">Transcription</keyword>
<reference evidence="6 7" key="1">
    <citation type="submission" date="2019-07" db="EMBL/GenBank/DDBJ databases">
        <title>Hymenobacter sp. straun FUR1 Genome sequencing and assembly.</title>
        <authorList>
            <person name="Chhetri G."/>
        </authorList>
    </citation>
    <scope>NUCLEOTIDE SEQUENCE [LARGE SCALE GENOMIC DNA]</scope>
    <source>
        <strain evidence="6 7">Fur1</strain>
    </source>
</reference>
<feature type="transmembrane region" description="Helical" evidence="4">
    <location>
        <begin position="31"/>
        <end position="48"/>
    </location>
</feature>
<accession>A0A558BSX1</accession>
<dbReference type="InterPro" id="IPR009057">
    <property type="entry name" value="Homeodomain-like_sf"/>
</dbReference>
<dbReference type="PROSITE" id="PS00041">
    <property type="entry name" value="HTH_ARAC_FAMILY_1"/>
    <property type="match status" value="1"/>
</dbReference>
<dbReference type="SUPFAM" id="SSF46689">
    <property type="entry name" value="Homeodomain-like"/>
    <property type="match status" value="1"/>
</dbReference>
<feature type="domain" description="HTH araC/xylS-type" evidence="5">
    <location>
        <begin position="270"/>
        <end position="371"/>
    </location>
</feature>
<dbReference type="SMART" id="SM00342">
    <property type="entry name" value="HTH_ARAC"/>
    <property type="match status" value="1"/>
</dbReference>